<reference evidence="2" key="2">
    <citation type="submission" date="2025-08" db="UniProtKB">
        <authorList>
            <consortium name="RefSeq"/>
        </authorList>
    </citation>
    <scope>IDENTIFICATION</scope>
    <source>
        <tissue evidence="2">Leaves</tissue>
    </source>
</reference>
<name>A0A6P6XES6_COFAR</name>
<dbReference type="AlphaFoldDB" id="A0A6P6XES6"/>
<accession>A0A6P6XES6</accession>
<proteinExistence type="predicted"/>
<dbReference type="RefSeq" id="XP_027125401.1">
    <property type="nucleotide sequence ID" value="XM_027269600.2"/>
</dbReference>
<reference evidence="1" key="1">
    <citation type="journal article" date="2025" name="Foods">
        <title>Unveiling the Microbial Signatures of Arabica Coffee Cherries: Insights into Ripeness Specific Diversity, Functional Traits, and Implications for Quality and Safety.</title>
        <authorList>
            <consortium name="RefSeq"/>
            <person name="Tenea G.N."/>
            <person name="Cifuentes V."/>
            <person name="Reyes P."/>
            <person name="Cevallos-Vallejos M."/>
        </authorList>
    </citation>
    <scope>NUCLEOTIDE SEQUENCE [LARGE SCALE GENOMIC DNA]</scope>
</reference>
<dbReference type="GeneID" id="113741932"/>
<dbReference type="Proteomes" id="UP001652660">
    <property type="component" value="Chromosome 4e"/>
</dbReference>
<keyword evidence="1" id="KW-1185">Reference proteome</keyword>
<evidence type="ECO:0000313" key="2">
    <source>
        <dbReference type="RefSeq" id="XP_027125401.1"/>
    </source>
</evidence>
<gene>
    <name evidence="2" type="primary">LOC113741932</name>
</gene>
<evidence type="ECO:0000313" key="1">
    <source>
        <dbReference type="Proteomes" id="UP001652660"/>
    </source>
</evidence>
<sequence length="168" mass="19388">MRRGYDYVDGDQFATAVAASAFAIHSLEEYQKKLRKGSEIALGSVRTRKDERSLPIETDYNRHALKLPLGGHLARVIGLHPLQGLYLLRNKSKRATQRNTEMQKPKQMLGRKLRWPKLRKGMKGCSLIFLLGSMKRKCKRNFNWKRKRVSWSSEGRETCNITEASWPG</sequence>
<protein>
    <submittedName>
        <fullName evidence="2">Uncharacterized protein isoform X2</fullName>
    </submittedName>
</protein>
<organism evidence="1 2">
    <name type="scientific">Coffea arabica</name>
    <name type="common">Arabian coffee</name>
    <dbReference type="NCBI Taxonomy" id="13443"/>
    <lineage>
        <taxon>Eukaryota</taxon>
        <taxon>Viridiplantae</taxon>
        <taxon>Streptophyta</taxon>
        <taxon>Embryophyta</taxon>
        <taxon>Tracheophyta</taxon>
        <taxon>Spermatophyta</taxon>
        <taxon>Magnoliopsida</taxon>
        <taxon>eudicotyledons</taxon>
        <taxon>Gunneridae</taxon>
        <taxon>Pentapetalae</taxon>
        <taxon>asterids</taxon>
        <taxon>lamiids</taxon>
        <taxon>Gentianales</taxon>
        <taxon>Rubiaceae</taxon>
        <taxon>Ixoroideae</taxon>
        <taxon>Gardenieae complex</taxon>
        <taxon>Bertiereae - Coffeeae clade</taxon>
        <taxon>Coffeeae</taxon>
        <taxon>Coffea</taxon>
    </lineage>
</organism>